<evidence type="ECO:0000259" key="2">
    <source>
        <dbReference type="Pfam" id="PF24086"/>
    </source>
</evidence>
<evidence type="ECO:0000313" key="3">
    <source>
        <dbReference type="EMBL" id="EGD98895.1"/>
    </source>
</evidence>
<keyword evidence="1" id="KW-0732">Signal</keyword>
<dbReference type="Proteomes" id="UP000009172">
    <property type="component" value="Unassembled WGS sequence"/>
</dbReference>
<proteinExistence type="predicted"/>
<dbReference type="InterPro" id="IPR055795">
    <property type="entry name" value="DUF7371"/>
</dbReference>
<name>F2S5P6_TRIT1</name>
<dbReference type="HOGENOM" id="CLU_529928_0_0_1"/>
<feature type="domain" description="DUF7371" evidence="2">
    <location>
        <begin position="314"/>
        <end position="507"/>
    </location>
</feature>
<organism evidence="3 4">
    <name type="scientific">Trichophyton tonsurans (strain CBS 112818)</name>
    <name type="common">Scalp ringworm fungus</name>
    <dbReference type="NCBI Taxonomy" id="647933"/>
    <lineage>
        <taxon>Eukaryota</taxon>
        <taxon>Fungi</taxon>
        <taxon>Dikarya</taxon>
        <taxon>Ascomycota</taxon>
        <taxon>Pezizomycotina</taxon>
        <taxon>Eurotiomycetes</taxon>
        <taxon>Eurotiomycetidae</taxon>
        <taxon>Onygenales</taxon>
        <taxon>Arthrodermataceae</taxon>
        <taxon>Trichophyton</taxon>
    </lineage>
</organism>
<dbReference type="OrthoDB" id="5385013at2759"/>
<feature type="chain" id="PRO_5003285768" description="DUF7371 domain-containing protein" evidence="1">
    <location>
        <begin position="21"/>
        <end position="512"/>
    </location>
</feature>
<gene>
    <name evidence="3" type="ORF">TESG_06257</name>
</gene>
<feature type="signal peptide" evidence="1">
    <location>
        <begin position="1"/>
        <end position="20"/>
    </location>
</feature>
<keyword evidence="4" id="KW-1185">Reference proteome</keyword>
<dbReference type="AlphaFoldDB" id="F2S5P6"/>
<protein>
    <recommendedName>
        <fullName evidence="2">DUF7371 domain-containing protein</fullName>
    </recommendedName>
</protein>
<dbReference type="Pfam" id="PF24086">
    <property type="entry name" value="DUF7371"/>
    <property type="match status" value="1"/>
</dbReference>
<accession>F2S5P6</accession>
<dbReference type="EMBL" id="GG698515">
    <property type="protein sequence ID" value="EGD98895.1"/>
    <property type="molecule type" value="Genomic_DNA"/>
</dbReference>
<evidence type="ECO:0000313" key="4">
    <source>
        <dbReference type="Proteomes" id="UP000009172"/>
    </source>
</evidence>
<evidence type="ECO:0000256" key="1">
    <source>
        <dbReference type="SAM" id="SignalP"/>
    </source>
</evidence>
<reference evidence="4" key="1">
    <citation type="journal article" date="2012" name="MBio">
        <title>Comparative genome analysis of Trichophyton rubrum and related dermatophytes reveals candidate genes involved in infection.</title>
        <authorList>
            <person name="Martinez D.A."/>
            <person name="Oliver B.G."/>
            <person name="Graeser Y."/>
            <person name="Goldberg J.M."/>
            <person name="Li W."/>
            <person name="Martinez-Rossi N.M."/>
            <person name="Monod M."/>
            <person name="Shelest E."/>
            <person name="Barton R.C."/>
            <person name="Birch E."/>
            <person name="Brakhage A.A."/>
            <person name="Chen Z."/>
            <person name="Gurr S.J."/>
            <person name="Heiman D."/>
            <person name="Heitman J."/>
            <person name="Kosti I."/>
            <person name="Rossi A."/>
            <person name="Saif S."/>
            <person name="Samalova M."/>
            <person name="Saunders C.W."/>
            <person name="Shea T."/>
            <person name="Summerbell R.C."/>
            <person name="Xu J."/>
            <person name="Young S."/>
            <person name="Zeng Q."/>
            <person name="Birren B.W."/>
            <person name="Cuomo C.A."/>
            <person name="White T.C."/>
        </authorList>
    </citation>
    <scope>NUCLEOTIDE SEQUENCE [LARGE SCALE GENOMIC DNA]</scope>
    <source>
        <strain evidence="4">CBS 112818</strain>
    </source>
</reference>
<sequence>MRASLLACLAIGGLAGGAFSVILPREWPTGDFRLGRETLSTTGIQHPTLRMTKAAFAPFQNATASTRAAATTLPLAANIVDEPTFLTTSYMPYTSTISVVEKCHFAGKKVTTQGKEITSDAISKPLVGSEPNCLVANTVTVTITEILFGTTVLSTPTPSATKKPTLVTSTAAEPSPTVGSIISIPSSIKALTTKSATAFPSIGLGPGGWNASTIVTPSTREAIKAGMIEYEMQHSTAKPSTLSMRSQMHEGSVGDTVTATTEGNVVAWKEEWNGKQPSPLVSAKSIAPIQTSGTGEVALSRTTAAGATPTSCGETGVFKINFDDLPVYSPGKNQTAAFPPIFNPYHHFFFSSGWSYGPPPAEPFTPVSNPHIGIHVPTKRDGEKPQSKGEFGGGPRASQKLFWFDAFSAQVGCSTGNTSRSCELTVQGLKYSAESGTEIRAGVSRFMIPPCREPKHCILTEVLFGDGFSGLSGIEIEAQMDGRAAMWYIDDILLRWYDDTCAAGIERQRSRF</sequence>